<evidence type="ECO:0000313" key="4">
    <source>
        <dbReference type="EMBL" id="ALS98538.1"/>
    </source>
</evidence>
<accession>A0A0U2RMM9</accession>
<reference evidence="4 5" key="1">
    <citation type="submission" date="2015-12" db="EMBL/GenBank/DDBJ databases">
        <title>Complete genome of Lacimicrobium alkaliphilum KCTC 32984.</title>
        <authorList>
            <person name="Kim S.-G."/>
            <person name="Lee Y.-J."/>
        </authorList>
    </citation>
    <scope>NUCLEOTIDE SEQUENCE [LARGE SCALE GENOMIC DNA]</scope>
    <source>
        <strain evidence="4 5">YelD216</strain>
    </source>
</reference>
<dbReference type="AlphaFoldDB" id="A0A0U2RMM9"/>
<evidence type="ECO:0000313" key="5">
    <source>
        <dbReference type="Proteomes" id="UP000068447"/>
    </source>
</evidence>
<dbReference type="PANTHER" id="PTHR13090">
    <property type="entry name" value="ARGININE-HYDROXYLASE NDUFAF5, MITOCHONDRIAL"/>
    <property type="match status" value="1"/>
</dbReference>
<dbReference type="Gene3D" id="3.40.50.150">
    <property type="entry name" value="Vaccinia Virus protein VP39"/>
    <property type="match status" value="1"/>
</dbReference>
<keyword evidence="1" id="KW-0489">Methyltransferase</keyword>
<dbReference type="GO" id="GO:0032259">
    <property type="term" value="P:methylation"/>
    <property type="evidence" value="ECO:0007669"/>
    <property type="project" value="UniProtKB-KW"/>
</dbReference>
<sequence length="187" mass="20730">MDIAGGMIDVARQRYCMANTTFQVADAENLPFADSSIDGVFSSMALQWCRPLDKVLAELFRVMKPGAGGTLAIMAQGSLKELNLSWQRLGECAHINTFEPQATMYQAACRAGFRCSATQQRFISWHKDIFAVLHSIKDIGASVLINSGGRTLSRRQLQQLQACYSDSFAQPEGLPLSYEVVFLRIQK</sequence>
<name>A0A0U2RMM9_9ALTE</name>
<dbReference type="Proteomes" id="UP000068447">
    <property type="component" value="Chromosome"/>
</dbReference>
<dbReference type="KEGG" id="lal:AT746_09860"/>
<organism evidence="4 5">
    <name type="scientific">Lacimicrobium alkaliphilum</name>
    <dbReference type="NCBI Taxonomy" id="1526571"/>
    <lineage>
        <taxon>Bacteria</taxon>
        <taxon>Pseudomonadati</taxon>
        <taxon>Pseudomonadota</taxon>
        <taxon>Gammaproteobacteria</taxon>
        <taxon>Alteromonadales</taxon>
        <taxon>Alteromonadaceae</taxon>
        <taxon>Lacimicrobium</taxon>
    </lineage>
</organism>
<feature type="domain" description="Methyltransferase type 11" evidence="3">
    <location>
        <begin position="1"/>
        <end position="66"/>
    </location>
</feature>
<dbReference type="Pfam" id="PF08241">
    <property type="entry name" value="Methyltransf_11"/>
    <property type="match status" value="1"/>
</dbReference>
<dbReference type="InterPro" id="IPR013216">
    <property type="entry name" value="Methyltransf_11"/>
</dbReference>
<dbReference type="PANTHER" id="PTHR13090:SF1">
    <property type="entry name" value="ARGININE-HYDROXYLASE NDUFAF5, MITOCHONDRIAL"/>
    <property type="match status" value="1"/>
</dbReference>
<evidence type="ECO:0000256" key="2">
    <source>
        <dbReference type="ARBA" id="ARBA00022679"/>
    </source>
</evidence>
<keyword evidence="5" id="KW-1185">Reference proteome</keyword>
<dbReference type="InterPro" id="IPR050602">
    <property type="entry name" value="Malonyl-ACP_OMT"/>
</dbReference>
<dbReference type="STRING" id="1526571.AT746_09860"/>
<keyword evidence="2" id="KW-0808">Transferase</keyword>
<proteinExistence type="predicted"/>
<protein>
    <recommendedName>
        <fullName evidence="3">Methyltransferase type 11 domain-containing protein</fullName>
    </recommendedName>
</protein>
<evidence type="ECO:0000256" key="1">
    <source>
        <dbReference type="ARBA" id="ARBA00022603"/>
    </source>
</evidence>
<dbReference type="SUPFAM" id="SSF53335">
    <property type="entry name" value="S-adenosyl-L-methionine-dependent methyltransferases"/>
    <property type="match status" value="1"/>
</dbReference>
<dbReference type="GO" id="GO:0008757">
    <property type="term" value="F:S-adenosylmethionine-dependent methyltransferase activity"/>
    <property type="evidence" value="ECO:0007669"/>
    <property type="project" value="InterPro"/>
</dbReference>
<dbReference type="EMBL" id="CP013650">
    <property type="protein sequence ID" value="ALS98538.1"/>
    <property type="molecule type" value="Genomic_DNA"/>
</dbReference>
<dbReference type="InterPro" id="IPR029063">
    <property type="entry name" value="SAM-dependent_MTases_sf"/>
</dbReference>
<gene>
    <name evidence="4" type="ORF">AT746_09860</name>
</gene>
<evidence type="ECO:0000259" key="3">
    <source>
        <dbReference type="Pfam" id="PF08241"/>
    </source>
</evidence>